<keyword evidence="2" id="KW-0378">Hydrolase</keyword>
<keyword evidence="2" id="KW-0326">Glycosidase</keyword>
<evidence type="ECO:0000256" key="1">
    <source>
        <dbReference type="ARBA" id="ARBA00022737"/>
    </source>
</evidence>
<keyword evidence="7" id="KW-1185">Reference proteome</keyword>
<dbReference type="GO" id="GO:0016798">
    <property type="term" value="F:hydrolase activity, acting on glycosyl bonds"/>
    <property type="evidence" value="ECO:0007669"/>
    <property type="project" value="UniProtKB-KW"/>
</dbReference>
<dbReference type="PROSITE" id="PS50853">
    <property type="entry name" value="FN3"/>
    <property type="match status" value="1"/>
</dbReference>
<dbReference type="GO" id="GO:0000272">
    <property type="term" value="P:polysaccharide catabolic process"/>
    <property type="evidence" value="ECO:0007669"/>
    <property type="project" value="UniProtKB-KW"/>
</dbReference>
<sequence>MRHRGLRKAVGTLLATGLLTGAAVALTATAALAIPPSCDDPEPPPICFEDPDPPVGHDPWGTVVNTRRVPGGVWVTGYAYDPDGPGITATMQINNTVVANLVANLPEPELGNAGFEGVIPAVRGNQVCGIARNVGPGNDGTINCDGAYIPFEPYGSLDAVALQGTQVSFAGWAIDPDIAGPVLVDVYQDGALARTVTADVHRPDVGAAHWRYGDYHGFNALVPERPTDGVHTLCAVARHVVGTGGAETDTQLGCKTYTVRHNPTGTLDTVTRSGATVTARGTATDPDVPAEPTSVHIYHDGAFATEVVAAAGDDAYTATIPATMTSGSHTICAYAINRGLGTVNTPLGCRDYSVPAPLAPPTISHRWLESTKVDIDWTRPHASVTGYRMEQSVDGGPYNVVANPAASALTYLARGLTPWTQYCFRLVAINDISESSVVDCVRTLHEALPATTAITFPQRTETTITVSWQDNAENETSHLIDVYDMANGTYVQSLTTSGHPGVGLRSHTVTGLASGRQYAISVRAHHPDYEDRNRSGLGVWTVGPPVVGSFTANPTAVQACVAQNVTLKFDVTDVHRVVVKRGSTVVFDNTTANGAFHQTISGGSNDGNVTYTLTAYSLGGQTTTRTATVQRTSSLTLVKQVRFTNWGQRQFQLAFVDLQGNVLEYLGNVSPTQTTTISVGHCVARRIMAFDAIDLQPVYDWTVLGHSDGGVYDQSGNRVG</sequence>
<dbReference type="AlphaFoldDB" id="A0A8J3KJQ1"/>
<feature type="domain" description="Fibronectin type-III" evidence="5">
    <location>
        <begin position="357"/>
        <end position="450"/>
    </location>
</feature>
<gene>
    <name evidence="6" type="ORF">Cci01nite_33740</name>
</gene>
<keyword evidence="4" id="KW-0732">Signal</keyword>
<dbReference type="InterPro" id="IPR036116">
    <property type="entry name" value="FN3_sf"/>
</dbReference>
<keyword evidence="1" id="KW-0677">Repeat</keyword>
<reference evidence="6 7" key="1">
    <citation type="submission" date="2021-01" db="EMBL/GenBank/DDBJ databases">
        <title>Whole genome shotgun sequence of Catellatospora citrea NBRC 14495.</title>
        <authorList>
            <person name="Komaki H."/>
            <person name="Tamura T."/>
        </authorList>
    </citation>
    <scope>NUCLEOTIDE SEQUENCE [LARGE SCALE GENOMIC DNA]</scope>
    <source>
        <strain evidence="6 7">NBRC 14495</strain>
    </source>
</reference>
<evidence type="ECO:0000313" key="7">
    <source>
        <dbReference type="Proteomes" id="UP000659904"/>
    </source>
</evidence>
<dbReference type="InterPro" id="IPR013783">
    <property type="entry name" value="Ig-like_fold"/>
</dbReference>
<evidence type="ECO:0000313" key="6">
    <source>
        <dbReference type="EMBL" id="GIF98280.1"/>
    </source>
</evidence>
<dbReference type="CDD" id="cd00063">
    <property type="entry name" value="FN3"/>
    <property type="match status" value="1"/>
</dbReference>
<dbReference type="SUPFAM" id="SSF49265">
    <property type="entry name" value="Fibronectin type III"/>
    <property type="match status" value="1"/>
</dbReference>
<evidence type="ECO:0000259" key="5">
    <source>
        <dbReference type="PROSITE" id="PS50853"/>
    </source>
</evidence>
<feature type="chain" id="PRO_5035307307" description="Fibronectin type-III domain-containing protein" evidence="4">
    <location>
        <begin position="34"/>
        <end position="720"/>
    </location>
</feature>
<accession>A0A8J3KJQ1</accession>
<dbReference type="PANTHER" id="PTHR46708">
    <property type="entry name" value="TENASCIN"/>
    <property type="match status" value="1"/>
</dbReference>
<name>A0A8J3KJQ1_9ACTN</name>
<organism evidence="6 7">
    <name type="scientific">Catellatospora citrea</name>
    <dbReference type="NCBI Taxonomy" id="53366"/>
    <lineage>
        <taxon>Bacteria</taxon>
        <taxon>Bacillati</taxon>
        <taxon>Actinomycetota</taxon>
        <taxon>Actinomycetes</taxon>
        <taxon>Micromonosporales</taxon>
        <taxon>Micromonosporaceae</taxon>
        <taxon>Catellatospora</taxon>
    </lineage>
</organism>
<dbReference type="Proteomes" id="UP000659904">
    <property type="component" value="Unassembled WGS sequence"/>
</dbReference>
<dbReference type="SMART" id="SM00060">
    <property type="entry name" value="FN3"/>
    <property type="match status" value="2"/>
</dbReference>
<dbReference type="RefSeq" id="WP_147432611.1">
    <property type="nucleotide sequence ID" value="NZ_BONH01000014.1"/>
</dbReference>
<protein>
    <recommendedName>
        <fullName evidence="5">Fibronectin type-III domain-containing protein</fullName>
    </recommendedName>
</protein>
<dbReference type="PANTHER" id="PTHR46708:SF2">
    <property type="entry name" value="FIBRONECTIN TYPE-III DOMAIN-CONTAINING PROTEIN"/>
    <property type="match status" value="1"/>
</dbReference>
<dbReference type="InterPro" id="IPR003961">
    <property type="entry name" value="FN3_dom"/>
</dbReference>
<comment type="caution">
    <text evidence="6">The sequence shown here is derived from an EMBL/GenBank/DDBJ whole genome shotgun (WGS) entry which is preliminary data.</text>
</comment>
<evidence type="ECO:0000256" key="3">
    <source>
        <dbReference type="ARBA" id="ARBA00023326"/>
    </source>
</evidence>
<dbReference type="EMBL" id="BONH01000014">
    <property type="protein sequence ID" value="GIF98280.1"/>
    <property type="molecule type" value="Genomic_DNA"/>
</dbReference>
<dbReference type="InterPro" id="IPR050991">
    <property type="entry name" value="ECM_Regulatory_Proteins"/>
</dbReference>
<feature type="signal peptide" evidence="4">
    <location>
        <begin position="1"/>
        <end position="33"/>
    </location>
</feature>
<dbReference type="Gene3D" id="2.60.40.10">
    <property type="entry name" value="Immunoglobulins"/>
    <property type="match status" value="2"/>
</dbReference>
<keyword evidence="3" id="KW-0624">Polysaccharide degradation</keyword>
<dbReference type="Pfam" id="PF00041">
    <property type="entry name" value="fn3"/>
    <property type="match status" value="2"/>
</dbReference>
<evidence type="ECO:0000256" key="2">
    <source>
        <dbReference type="ARBA" id="ARBA00023295"/>
    </source>
</evidence>
<evidence type="ECO:0000256" key="4">
    <source>
        <dbReference type="SAM" id="SignalP"/>
    </source>
</evidence>
<keyword evidence="3" id="KW-0119">Carbohydrate metabolism</keyword>
<proteinExistence type="predicted"/>